<dbReference type="PROSITE" id="PS51257">
    <property type="entry name" value="PROKAR_LIPOPROTEIN"/>
    <property type="match status" value="1"/>
</dbReference>
<feature type="signal peptide" evidence="1">
    <location>
        <begin position="1"/>
        <end position="23"/>
    </location>
</feature>
<dbReference type="EMBL" id="FNON01000003">
    <property type="protein sequence ID" value="SDX80600.1"/>
    <property type="molecule type" value="Genomic_DNA"/>
</dbReference>
<accession>A0A1H3EPP3</accession>
<sequence length="380" mass="38857">MTGCGRMRARVALVTAMAGLLLAGCQVSVTGSAGVSAADQQKADRRAEQRDAVETALKTFADQPIAVYHGTAKDSAGAPVDLTLRVTKAGTSLGTLLLDNQGAQLVIADGKLYLSAGAGYWKSRGIKQELGDLYAKGWAKAEASELPVNPATLLVPAKAAEKIRATLSTVDQLAEPVRTKLPDGTEVFDIKTPTGSLQVSTAKPNRLVSVAAAAIDPAAAGALGTQLTIDPAAPDVAKKFHDDLNAKLDAFGQPADSVAQASAAIADHKFDCNSGNASCTTTVTVANVLVGGDSSGSQVHLVLTVQVTAEGLAGQNCSAEATAAPNTSSTMACTVKFNLPNRTANYKVLSQPSATADVRAAIDFPALKGKLDTEFKAIGG</sequence>
<evidence type="ECO:0000313" key="2">
    <source>
        <dbReference type="EMBL" id="SDX80600.1"/>
    </source>
</evidence>
<keyword evidence="1" id="KW-0732">Signal</keyword>
<dbReference type="Proteomes" id="UP000199515">
    <property type="component" value="Unassembled WGS sequence"/>
</dbReference>
<evidence type="ECO:0000313" key="3">
    <source>
        <dbReference type="Proteomes" id="UP000199515"/>
    </source>
</evidence>
<gene>
    <name evidence="2" type="ORF">SAMN05421504_103918</name>
</gene>
<reference evidence="2 3" key="1">
    <citation type="submission" date="2016-10" db="EMBL/GenBank/DDBJ databases">
        <authorList>
            <person name="de Groot N.N."/>
        </authorList>
    </citation>
    <scope>NUCLEOTIDE SEQUENCE [LARGE SCALE GENOMIC DNA]</scope>
    <source>
        <strain evidence="2 3">CPCC 202699</strain>
    </source>
</reference>
<evidence type="ECO:0000256" key="1">
    <source>
        <dbReference type="SAM" id="SignalP"/>
    </source>
</evidence>
<evidence type="ECO:0008006" key="4">
    <source>
        <dbReference type="Google" id="ProtNLM"/>
    </source>
</evidence>
<dbReference type="STRING" id="589385.SAMN05421504_103918"/>
<name>A0A1H3EPP3_9PSEU</name>
<organism evidence="2 3">
    <name type="scientific">Amycolatopsis xylanica</name>
    <dbReference type="NCBI Taxonomy" id="589385"/>
    <lineage>
        <taxon>Bacteria</taxon>
        <taxon>Bacillati</taxon>
        <taxon>Actinomycetota</taxon>
        <taxon>Actinomycetes</taxon>
        <taxon>Pseudonocardiales</taxon>
        <taxon>Pseudonocardiaceae</taxon>
        <taxon>Amycolatopsis</taxon>
    </lineage>
</organism>
<keyword evidence="3" id="KW-1185">Reference proteome</keyword>
<protein>
    <recommendedName>
        <fullName evidence="4">Lipoprotein</fullName>
    </recommendedName>
</protein>
<proteinExistence type="predicted"/>
<dbReference type="AlphaFoldDB" id="A0A1H3EPP3"/>
<feature type="chain" id="PRO_5039004216" description="Lipoprotein" evidence="1">
    <location>
        <begin position="24"/>
        <end position="380"/>
    </location>
</feature>